<dbReference type="STRING" id="35128.B8BXT2"/>
<evidence type="ECO:0000256" key="3">
    <source>
        <dbReference type="ARBA" id="ARBA00044768"/>
    </source>
</evidence>
<evidence type="ECO:0000256" key="1">
    <source>
        <dbReference type="ARBA" id="ARBA00026139"/>
    </source>
</evidence>
<evidence type="ECO:0000313" key="7">
    <source>
        <dbReference type="Proteomes" id="UP000001449"/>
    </source>
</evidence>
<dbReference type="PaxDb" id="35128-Thaps3439"/>
<dbReference type="InParanoid" id="B8BXT2"/>
<dbReference type="AlphaFoldDB" id="B8BXT2"/>
<dbReference type="InterPro" id="IPR044917">
    <property type="entry name" value="PRIMPOL"/>
</dbReference>
<dbReference type="HOGENOM" id="CLU_529486_0_0_1"/>
<dbReference type="Proteomes" id="UP000001449">
    <property type="component" value="Chromosome 3"/>
</dbReference>
<dbReference type="GO" id="GO:0019985">
    <property type="term" value="P:translesion synthesis"/>
    <property type="evidence" value="ECO:0000318"/>
    <property type="project" value="GO_Central"/>
</dbReference>
<accession>B8BXT2</accession>
<feature type="region of interest" description="Disordered" evidence="5">
    <location>
        <begin position="356"/>
        <end position="375"/>
    </location>
</feature>
<comment type="catalytic activity">
    <reaction evidence="4">
        <text>DNA(n) + a 2'-deoxyribonucleoside 5'-triphosphate = DNA(n+1) + diphosphate</text>
        <dbReference type="Rhea" id="RHEA:22508"/>
        <dbReference type="Rhea" id="RHEA-COMP:17339"/>
        <dbReference type="Rhea" id="RHEA-COMP:17340"/>
        <dbReference type="ChEBI" id="CHEBI:33019"/>
        <dbReference type="ChEBI" id="CHEBI:61560"/>
        <dbReference type="ChEBI" id="CHEBI:173112"/>
        <dbReference type="EC" id="2.7.7.7"/>
    </reaction>
    <physiologicalReaction direction="left-to-right" evidence="4">
        <dbReference type="Rhea" id="RHEA:22509"/>
    </physiologicalReaction>
</comment>
<feature type="compositionally biased region" description="Polar residues" evidence="5">
    <location>
        <begin position="1"/>
        <end position="19"/>
    </location>
</feature>
<organism evidence="6 7">
    <name type="scientific">Thalassiosira pseudonana</name>
    <name type="common">Marine diatom</name>
    <name type="synonym">Cyclotella nana</name>
    <dbReference type="NCBI Taxonomy" id="35128"/>
    <lineage>
        <taxon>Eukaryota</taxon>
        <taxon>Sar</taxon>
        <taxon>Stramenopiles</taxon>
        <taxon>Ochrophyta</taxon>
        <taxon>Bacillariophyta</taxon>
        <taxon>Coscinodiscophyceae</taxon>
        <taxon>Thalassiosirophycidae</taxon>
        <taxon>Thalassiosirales</taxon>
        <taxon>Thalassiosiraceae</taxon>
        <taxon>Thalassiosira</taxon>
    </lineage>
</organism>
<dbReference type="GO" id="GO:0003682">
    <property type="term" value="F:chromatin binding"/>
    <property type="evidence" value="ECO:0000318"/>
    <property type="project" value="GO_Central"/>
</dbReference>
<protein>
    <recommendedName>
        <fullName evidence="1">DNA-directed primase/polymerase protein</fullName>
        <ecNumber evidence="3">2.7.7.102</ecNumber>
    </recommendedName>
</protein>
<dbReference type="KEGG" id="tps:THAPSDRAFT_3439"/>
<keyword evidence="7" id="KW-1185">Reference proteome</keyword>
<feature type="region of interest" description="Disordered" evidence="5">
    <location>
        <begin position="137"/>
        <end position="177"/>
    </location>
</feature>
<reference evidence="6 7" key="1">
    <citation type="journal article" date="2004" name="Science">
        <title>The genome of the diatom Thalassiosira pseudonana: ecology, evolution, and metabolism.</title>
        <authorList>
            <person name="Armbrust E.V."/>
            <person name="Berges J.A."/>
            <person name="Bowler C."/>
            <person name="Green B.R."/>
            <person name="Martinez D."/>
            <person name="Putnam N.H."/>
            <person name="Zhou S."/>
            <person name="Allen A.E."/>
            <person name="Apt K.E."/>
            <person name="Bechner M."/>
            <person name="Brzezinski M.A."/>
            <person name="Chaal B.K."/>
            <person name="Chiovitti A."/>
            <person name="Davis A.K."/>
            <person name="Demarest M.S."/>
            <person name="Detter J.C."/>
            <person name="Glavina T."/>
            <person name="Goodstein D."/>
            <person name="Hadi M.Z."/>
            <person name="Hellsten U."/>
            <person name="Hildebrand M."/>
            <person name="Jenkins B.D."/>
            <person name="Jurka J."/>
            <person name="Kapitonov V.V."/>
            <person name="Kroger N."/>
            <person name="Lau W.W."/>
            <person name="Lane T.W."/>
            <person name="Larimer F.W."/>
            <person name="Lippmeier J.C."/>
            <person name="Lucas S."/>
            <person name="Medina M."/>
            <person name="Montsant A."/>
            <person name="Obornik M."/>
            <person name="Parker M.S."/>
            <person name="Palenik B."/>
            <person name="Pazour G.J."/>
            <person name="Richardson P.M."/>
            <person name="Rynearson T.A."/>
            <person name="Saito M.A."/>
            <person name="Schwartz D.C."/>
            <person name="Thamatrakoln K."/>
            <person name="Valentin K."/>
            <person name="Vardi A."/>
            <person name="Wilkerson F.P."/>
            <person name="Rokhsar D.S."/>
        </authorList>
    </citation>
    <scope>NUCLEOTIDE SEQUENCE [LARGE SCALE GENOMIC DNA]</scope>
    <source>
        <strain evidence="6 7">CCMP1335</strain>
    </source>
</reference>
<evidence type="ECO:0000313" key="6">
    <source>
        <dbReference type="EMBL" id="EED93761.1"/>
    </source>
</evidence>
<dbReference type="PANTHER" id="PTHR31399">
    <property type="entry name" value="DNA-DIRECTED PRIMASE / POLYMERASE PROTEIN"/>
    <property type="match status" value="1"/>
</dbReference>
<proteinExistence type="predicted"/>
<reference evidence="6 7" key="2">
    <citation type="journal article" date="2008" name="Nature">
        <title>The Phaeodactylum genome reveals the evolutionary history of diatom genomes.</title>
        <authorList>
            <person name="Bowler C."/>
            <person name="Allen A.E."/>
            <person name="Badger J.H."/>
            <person name="Grimwood J."/>
            <person name="Jabbari K."/>
            <person name="Kuo A."/>
            <person name="Maheswari U."/>
            <person name="Martens C."/>
            <person name="Maumus F."/>
            <person name="Otillar R.P."/>
            <person name="Rayko E."/>
            <person name="Salamov A."/>
            <person name="Vandepoele K."/>
            <person name="Beszteri B."/>
            <person name="Gruber A."/>
            <person name="Heijde M."/>
            <person name="Katinka M."/>
            <person name="Mock T."/>
            <person name="Valentin K."/>
            <person name="Verret F."/>
            <person name="Berges J.A."/>
            <person name="Brownlee C."/>
            <person name="Cadoret J.P."/>
            <person name="Chiovitti A."/>
            <person name="Choi C.J."/>
            <person name="Coesel S."/>
            <person name="De Martino A."/>
            <person name="Detter J.C."/>
            <person name="Durkin C."/>
            <person name="Falciatore A."/>
            <person name="Fournet J."/>
            <person name="Haruta M."/>
            <person name="Huysman M.J."/>
            <person name="Jenkins B.D."/>
            <person name="Jiroutova K."/>
            <person name="Jorgensen R.E."/>
            <person name="Joubert Y."/>
            <person name="Kaplan A."/>
            <person name="Kroger N."/>
            <person name="Kroth P.G."/>
            <person name="La Roche J."/>
            <person name="Lindquist E."/>
            <person name="Lommer M."/>
            <person name="Martin-Jezequel V."/>
            <person name="Lopez P.J."/>
            <person name="Lucas S."/>
            <person name="Mangogna M."/>
            <person name="McGinnis K."/>
            <person name="Medlin L.K."/>
            <person name="Montsant A."/>
            <person name="Oudot-Le Secq M.P."/>
            <person name="Napoli C."/>
            <person name="Obornik M."/>
            <person name="Parker M.S."/>
            <person name="Petit J.L."/>
            <person name="Porcel B.M."/>
            <person name="Poulsen N."/>
            <person name="Robison M."/>
            <person name="Rychlewski L."/>
            <person name="Rynearson T.A."/>
            <person name="Schmutz J."/>
            <person name="Shapiro H."/>
            <person name="Siaut M."/>
            <person name="Stanley M."/>
            <person name="Sussman M.R."/>
            <person name="Taylor A.R."/>
            <person name="Vardi A."/>
            <person name="von Dassow P."/>
            <person name="Vyverman W."/>
            <person name="Willis A."/>
            <person name="Wyrwicz L.S."/>
            <person name="Rokhsar D.S."/>
            <person name="Weissenbach J."/>
            <person name="Armbrust E.V."/>
            <person name="Green B.R."/>
            <person name="Van de Peer Y."/>
            <person name="Grigoriev I.V."/>
        </authorList>
    </citation>
    <scope>NUCLEOTIDE SEQUENCE [LARGE SCALE GENOMIC DNA]</scope>
    <source>
        <strain evidence="6 7">CCMP1335</strain>
    </source>
</reference>
<dbReference type="GO" id="GO:0031297">
    <property type="term" value="P:replication fork processing"/>
    <property type="evidence" value="ECO:0000318"/>
    <property type="project" value="GO_Central"/>
</dbReference>
<dbReference type="Pfam" id="PF03121">
    <property type="entry name" value="Herpes_UL52"/>
    <property type="match status" value="1"/>
</dbReference>
<dbReference type="EC" id="2.7.7.102" evidence="3"/>
<feature type="region of interest" description="Disordered" evidence="5">
    <location>
        <begin position="1"/>
        <end position="28"/>
    </location>
</feature>
<dbReference type="EMBL" id="CM000640">
    <property type="protein sequence ID" value="EED93761.1"/>
    <property type="molecule type" value="Genomic_DNA"/>
</dbReference>
<dbReference type="GO" id="GO:0003887">
    <property type="term" value="F:DNA-directed DNA polymerase activity"/>
    <property type="evidence" value="ECO:0000318"/>
    <property type="project" value="GO_Central"/>
</dbReference>
<feature type="compositionally biased region" description="Acidic residues" evidence="5">
    <location>
        <begin position="155"/>
        <end position="165"/>
    </location>
</feature>
<comment type="catalytic activity">
    <reaction evidence="2">
        <text>ssDNA + n NTP = ssDNA/pppN(pN)n-1 hybrid + (n-1) diphosphate.</text>
        <dbReference type="EC" id="2.7.7.102"/>
    </reaction>
</comment>
<feature type="region of interest" description="Disordered" evidence="5">
    <location>
        <begin position="35"/>
        <end position="54"/>
    </location>
</feature>
<dbReference type="GO" id="GO:0005759">
    <property type="term" value="C:mitochondrial matrix"/>
    <property type="evidence" value="ECO:0000318"/>
    <property type="project" value="GO_Central"/>
</dbReference>
<dbReference type="GO" id="GO:0005634">
    <property type="term" value="C:nucleus"/>
    <property type="evidence" value="ECO:0000318"/>
    <property type="project" value="GO_Central"/>
</dbReference>
<gene>
    <name evidence="6" type="ORF">THAPSDRAFT_3439</name>
</gene>
<dbReference type="PANTHER" id="PTHR31399:SF0">
    <property type="entry name" value="DNA-DIRECTED PRIMASE_POLYMERASE PROTEIN"/>
    <property type="match status" value="1"/>
</dbReference>
<evidence type="ECO:0000256" key="2">
    <source>
        <dbReference type="ARBA" id="ARBA00044677"/>
    </source>
</evidence>
<dbReference type="GO" id="GO:0009411">
    <property type="term" value="P:response to UV"/>
    <property type="evidence" value="ECO:0000318"/>
    <property type="project" value="GO_Central"/>
</dbReference>
<dbReference type="GeneID" id="7448747"/>
<dbReference type="GO" id="GO:0006264">
    <property type="term" value="P:mitochondrial DNA replication"/>
    <property type="evidence" value="ECO:0000318"/>
    <property type="project" value="GO_Central"/>
</dbReference>
<name>B8BXT2_THAPS</name>
<dbReference type="OMA" id="RWCERIG"/>
<sequence>MQPASRASSLYTSLGNSHRNMSDNHWVSERWRATDAQVEPDDATNNEEQSRSCGIEPQSFYKKKRARESRTPSEKQLHNILLQASENEVMNKRQEFTSVLKVQRDAYEDVTSFRIFPLQDLAMDFLDGMTKEYLGGNVSTRTQQSSYQPKQTGPEDTEQDNEDDAEHSSKRQKMHQCTDTLRHQYTAEFMKEKSLDAKQQQKSGEEIEMAEQRNTTSCKTTCFVDLGVYTRNRLFRLMGSSKFGKPSSAALRISKANEFNRFPAGFDNSKFYVPDQTSTISEQTSNPHLPLNVANDNHDTFQARLNWEDHAAALAMTLVVPANVSRMTCRCIGVSTGELSHAHHNHLPTTSATFVANRRRSTTTKTSSGKSPMPKLDEHILSTLAQRGGTQGQIRAWSIETINREGQPDSYLMTYQMCNNRYCENIGRAHKSNNIMWTVDLKDKTCWQSCHDPDCRAANFRGSTVQLDSSEEVVLEINEYLIDRELAELNEEDIIQKATTPDKQPELEFNDPAHH</sequence>
<evidence type="ECO:0000256" key="4">
    <source>
        <dbReference type="ARBA" id="ARBA00047303"/>
    </source>
</evidence>
<dbReference type="GO" id="GO:0042276">
    <property type="term" value="P:error-prone translesion synthesis"/>
    <property type="evidence" value="ECO:0007669"/>
    <property type="project" value="InterPro"/>
</dbReference>
<dbReference type="eggNOG" id="ENOG502QS1Q">
    <property type="taxonomic scope" value="Eukaryota"/>
</dbReference>
<dbReference type="GO" id="GO:0003899">
    <property type="term" value="F:DNA-directed RNA polymerase activity"/>
    <property type="evidence" value="ECO:0000318"/>
    <property type="project" value="GO_Central"/>
</dbReference>
<dbReference type="RefSeq" id="XP_002288325.1">
    <property type="nucleotide sequence ID" value="XM_002288289.1"/>
</dbReference>
<evidence type="ECO:0000256" key="5">
    <source>
        <dbReference type="SAM" id="MobiDB-lite"/>
    </source>
</evidence>
<feature type="compositionally biased region" description="Polar residues" evidence="5">
    <location>
        <begin position="137"/>
        <end position="151"/>
    </location>
</feature>